<dbReference type="Pfam" id="PF00106">
    <property type="entry name" value="adh_short"/>
    <property type="match status" value="1"/>
</dbReference>
<dbReference type="AlphaFoldDB" id="A0A0F5N7K0"/>
<dbReference type="InterPro" id="IPR036291">
    <property type="entry name" value="NAD(P)-bd_dom_sf"/>
</dbReference>
<evidence type="ECO:0000256" key="1">
    <source>
        <dbReference type="ARBA" id="ARBA00006484"/>
    </source>
</evidence>
<dbReference type="PROSITE" id="PS00061">
    <property type="entry name" value="ADH_SHORT"/>
    <property type="match status" value="1"/>
</dbReference>
<dbReference type="InterPro" id="IPR020904">
    <property type="entry name" value="Sc_DH/Rdtase_CS"/>
</dbReference>
<comment type="similarity">
    <text evidence="1 3">Belongs to the short-chain dehydrogenases/reductases (SDR) family.</text>
</comment>
<accession>A0A0F5N7K0</accession>
<dbReference type="STRING" id="244292.ABW17_18990"/>
<evidence type="ECO:0000313" key="4">
    <source>
        <dbReference type="EMBL" id="ORW21671.1"/>
    </source>
</evidence>
<comment type="caution">
    <text evidence="4">The sequence shown here is derived from an EMBL/GenBank/DDBJ whole genome shotgun (WGS) entry which is preliminary data.</text>
</comment>
<keyword evidence="5" id="KW-1185">Reference proteome</keyword>
<dbReference type="Proteomes" id="UP000193781">
    <property type="component" value="Unassembled WGS sequence"/>
</dbReference>
<evidence type="ECO:0000256" key="2">
    <source>
        <dbReference type="ARBA" id="ARBA00023002"/>
    </source>
</evidence>
<dbReference type="PRINTS" id="PR00081">
    <property type="entry name" value="GDHRDH"/>
</dbReference>
<dbReference type="OrthoDB" id="658698at2"/>
<protein>
    <submittedName>
        <fullName evidence="4">Short-chain dehydrogenase</fullName>
    </submittedName>
</protein>
<name>A0A0F5N7K0_9MYCO</name>
<gene>
    <name evidence="4" type="ORF">AWC17_06150</name>
</gene>
<dbReference type="EMBL" id="LQPH01000126">
    <property type="protein sequence ID" value="ORW21671.1"/>
    <property type="molecule type" value="Genomic_DNA"/>
</dbReference>
<dbReference type="PRINTS" id="PR00080">
    <property type="entry name" value="SDRFAMILY"/>
</dbReference>
<dbReference type="PANTHER" id="PTHR43391">
    <property type="entry name" value="RETINOL DEHYDROGENASE-RELATED"/>
    <property type="match status" value="1"/>
</dbReference>
<dbReference type="GO" id="GO:0016491">
    <property type="term" value="F:oxidoreductase activity"/>
    <property type="evidence" value="ECO:0007669"/>
    <property type="project" value="UniProtKB-KW"/>
</dbReference>
<organism evidence="4 5">
    <name type="scientific">Mycobacterium nebraskense</name>
    <dbReference type="NCBI Taxonomy" id="244292"/>
    <lineage>
        <taxon>Bacteria</taxon>
        <taxon>Bacillati</taxon>
        <taxon>Actinomycetota</taxon>
        <taxon>Actinomycetes</taxon>
        <taxon>Mycobacteriales</taxon>
        <taxon>Mycobacteriaceae</taxon>
        <taxon>Mycobacterium</taxon>
    </lineage>
</organism>
<sequence length="277" mass="29946">MKSIFITGAGSGMGREGAKLFHAKGWRIGAVDRNGDGLTTLQEELGSDRLWTRQVDVTDKAAQEGALADFCAGNGDGGLDMMWNNAGIGETGWFEDVPYEAAMRVVDINYKAVLTGAYASLPYLKKTPGSLMFSTSSSAGTYGMPRLAVYSSTKHAVKGLTEALSVEWHRHGVRVADVLPGLIDTGILTTTTNHSHDGGAPRTADEVRATAPKKGLFRLMPASSVAEVAWQAYHNPKRLHWYVPKGIRLIDLFKGLSPEFVRRSIVKSLPGVMPARQ</sequence>
<proteinExistence type="inferred from homology"/>
<dbReference type="NCBIfam" id="NF006123">
    <property type="entry name" value="PRK08267.1"/>
    <property type="match status" value="1"/>
</dbReference>
<dbReference type="InterPro" id="IPR002347">
    <property type="entry name" value="SDR_fam"/>
</dbReference>
<keyword evidence="2" id="KW-0560">Oxidoreductase</keyword>
<evidence type="ECO:0000256" key="3">
    <source>
        <dbReference type="RuleBase" id="RU000363"/>
    </source>
</evidence>
<dbReference type="Gene3D" id="3.40.50.720">
    <property type="entry name" value="NAD(P)-binding Rossmann-like Domain"/>
    <property type="match status" value="1"/>
</dbReference>
<dbReference type="RefSeq" id="WP_046185514.1">
    <property type="nucleotide sequence ID" value="NZ_JACKSS010000022.1"/>
</dbReference>
<evidence type="ECO:0000313" key="5">
    <source>
        <dbReference type="Proteomes" id="UP000193781"/>
    </source>
</evidence>
<dbReference type="PANTHER" id="PTHR43391:SF82">
    <property type="entry name" value="OXIDOREDUCTASE SADH-RELATED"/>
    <property type="match status" value="1"/>
</dbReference>
<reference evidence="4 5" key="1">
    <citation type="submission" date="2016-01" db="EMBL/GenBank/DDBJ databases">
        <title>The new phylogeny of the genus Mycobacterium.</title>
        <authorList>
            <person name="Tarcisio F."/>
            <person name="Conor M."/>
            <person name="Antonella G."/>
            <person name="Elisabetta G."/>
            <person name="Giulia F.S."/>
            <person name="Sara T."/>
            <person name="Anna F."/>
            <person name="Clotilde B."/>
            <person name="Roberto B."/>
            <person name="Veronica D.S."/>
            <person name="Fabio R."/>
            <person name="Monica P."/>
            <person name="Olivier J."/>
            <person name="Enrico T."/>
            <person name="Nicola S."/>
        </authorList>
    </citation>
    <scope>NUCLEOTIDE SEQUENCE [LARGE SCALE GENOMIC DNA]</scope>
    <source>
        <strain evidence="4 5">DSM 44803</strain>
    </source>
</reference>
<dbReference type="SUPFAM" id="SSF51735">
    <property type="entry name" value="NAD(P)-binding Rossmann-fold domains"/>
    <property type="match status" value="1"/>
</dbReference>